<gene>
    <name evidence="4" type="ORF">AMECASPLE_039690</name>
</gene>
<dbReference type="Gene3D" id="2.60.40.4100">
    <property type="entry name" value="Zona pellucida, ZP-C domain"/>
    <property type="match status" value="1"/>
</dbReference>
<keyword evidence="2" id="KW-1015">Disulfide bond</keyword>
<comment type="caution">
    <text evidence="4">The sequence shown here is derived from an EMBL/GenBank/DDBJ whole genome shotgun (WGS) entry which is preliminary data.</text>
</comment>
<keyword evidence="5" id="KW-1185">Reference proteome</keyword>
<dbReference type="PROSITE" id="PS51034">
    <property type="entry name" value="ZP_2"/>
    <property type="match status" value="1"/>
</dbReference>
<evidence type="ECO:0000313" key="4">
    <source>
        <dbReference type="EMBL" id="MEQ2282352.1"/>
    </source>
</evidence>
<evidence type="ECO:0000313" key="5">
    <source>
        <dbReference type="Proteomes" id="UP001469553"/>
    </source>
</evidence>
<protein>
    <recommendedName>
        <fullName evidence="3">ZP domain-containing protein</fullName>
    </recommendedName>
</protein>
<dbReference type="Proteomes" id="UP001469553">
    <property type="component" value="Unassembled WGS sequence"/>
</dbReference>
<organism evidence="4 5">
    <name type="scientific">Ameca splendens</name>
    <dbReference type="NCBI Taxonomy" id="208324"/>
    <lineage>
        <taxon>Eukaryota</taxon>
        <taxon>Metazoa</taxon>
        <taxon>Chordata</taxon>
        <taxon>Craniata</taxon>
        <taxon>Vertebrata</taxon>
        <taxon>Euteleostomi</taxon>
        <taxon>Actinopterygii</taxon>
        <taxon>Neopterygii</taxon>
        <taxon>Teleostei</taxon>
        <taxon>Neoteleostei</taxon>
        <taxon>Acanthomorphata</taxon>
        <taxon>Ovalentaria</taxon>
        <taxon>Atherinomorphae</taxon>
        <taxon>Cyprinodontiformes</taxon>
        <taxon>Goodeidae</taxon>
        <taxon>Ameca</taxon>
    </lineage>
</organism>
<accession>A0ABV0XLS2</accession>
<evidence type="ECO:0000259" key="3">
    <source>
        <dbReference type="PROSITE" id="PS51034"/>
    </source>
</evidence>
<feature type="domain" description="ZP" evidence="3">
    <location>
        <begin position="1"/>
        <end position="170"/>
    </location>
</feature>
<dbReference type="Pfam" id="PF00100">
    <property type="entry name" value="Zona_pellucida"/>
    <property type="match status" value="1"/>
</dbReference>
<name>A0ABV0XLS2_9TELE</name>
<reference evidence="4 5" key="1">
    <citation type="submission" date="2021-06" db="EMBL/GenBank/DDBJ databases">
        <authorList>
            <person name="Palmer J.M."/>
        </authorList>
    </citation>
    <scope>NUCLEOTIDE SEQUENCE [LARGE SCALE GENOMIC DNA]</scope>
    <source>
        <strain evidence="4 5">AS_MEX2019</strain>
        <tissue evidence="4">Muscle</tissue>
    </source>
</reference>
<sequence length="170" mass="19293">ITRQDQVYIDFSCIQTQPDIQTAVFRMTFSSVVQVVSSRPWRYSLTTKAYIDPGRTQAVYSNTKVRLNQKIWVELDTDGLDEKLVALVTDSCWATDQASPTEGRKYYLIKNGCPNSEGQRVRVEGNGVGTSNYFSFNMFQLTGSSAELYLHCKLQLCDKQKNSCVKVHLL</sequence>
<proteinExistence type="predicted"/>
<dbReference type="EMBL" id="JAHRIP010008822">
    <property type="protein sequence ID" value="MEQ2282352.1"/>
    <property type="molecule type" value="Genomic_DNA"/>
</dbReference>
<feature type="non-terminal residue" evidence="4">
    <location>
        <position position="1"/>
    </location>
</feature>
<dbReference type="PANTHER" id="PTHR14002:SF50">
    <property type="entry name" value="ALPHA-TECTORIN-LIKE-RELATED"/>
    <property type="match status" value="1"/>
</dbReference>
<keyword evidence="1" id="KW-0732">Signal</keyword>
<evidence type="ECO:0000256" key="2">
    <source>
        <dbReference type="ARBA" id="ARBA00023157"/>
    </source>
</evidence>
<dbReference type="PANTHER" id="PTHR14002">
    <property type="entry name" value="ENDOGLIN/TGF-BETA RECEPTOR TYPE III"/>
    <property type="match status" value="1"/>
</dbReference>
<dbReference type="InterPro" id="IPR042235">
    <property type="entry name" value="ZP-C_dom"/>
</dbReference>
<dbReference type="InterPro" id="IPR055355">
    <property type="entry name" value="ZP-C"/>
</dbReference>
<dbReference type="InterPro" id="IPR001507">
    <property type="entry name" value="ZP_dom"/>
</dbReference>
<evidence type="ECO:0000256" key="1">
    <source>
        <dbReference type="ARBA" id="ARBA00022729"/>
    </source>
</evidence>